<organism evidence="1 2">
    <name type="scientific">Bacillus cereus</name>
    <dbReference type="NCBI Taxonomy" id="1396"/>
    <lineage>
        <taxon>Bacteria</taxon>
        <taxon>Bacillati</taxon>
        <taxon>Bacillota</taxon>
        <taxon>Bacilli</taxon>
        <taxon>Bacillales</taxon>
        <taxon>Bacillaceae</taxon>
        <taxon>Bacillus</taxon>
        <taxon>Bacillus cereus group</taxon>
    </lineage>
</organism>
<dbReference type="EMBL" id="NULI01000173">
    <property type="protein sequence ID" value="PGS68838.1"/>
    <property type="molecule type" value="Genomic_DNA"/>
</dbReference>
<name>A0A9X7CIP5_BACCE</name>
<comment type="caution">
    <text evidence="1">The sequence shown here is derived from an EMBL/GenBank/DDBJ whole genome shotgun (WGS) entry which is preliminary data.</text>
</comment>
<proteinExistence type="predicted"/>
<gene>
    <name evidence="1" type="ORF">COC69_26310</name>
</gene>
<evidence type="ECO:0008006" key="3">
    <source>
        <dbReference type="Google" id="ProtNLM"/>
    </source>
</evidence>
<sequence length="72" mass="8625">MEHLFNYTLNQKTPIELIYMKNSKDFSQRTVIVRKIQEDHILVYCMVRNPVRALKLDKVLSVAKISRERKYA</sequence>
<evidence type="ECO:0000313" key="2">
    <source>
        <dbReference type="Proteomes" id="UP000224203"/>
    </source>
</evidence>
<dbReference type="RefSeq" id="WP_098783518.1">
    <property type="nucleotide sequence ID" value="NZ_NULI01000173.1"/>
</dbReference>
<reference evidence="1 2" key="1">
    <citation type="submission" date="2017-09" db="EMBL/GenBank/DDBJ databases">
        <title>Large-scale bioinformatics analysis of Bacillus genomes uncovers conserved roles of natural products in bacterial physiology.</title>
        <authorList>
            <consortium name="Agbiome Team Llc"/>
            <person name="Bleich R.M."/>
            <person name="Grubbs K.J."/>
            <person name="Santa Maria K.C."/>
            <person name="Allen S.E."/>
            <person name="Farag S."/>
            <person name="Shank E.A."/>
            <person name="Bowers A."/>
        </authorList>
    </citation>
    <scope>NUCLEOTIDE SEQUENCE [LARGE SCALE GENOMIC DNA]</scope>
    <source>
        <strain evidence="1 2">AFS041711</strain>
    </source>
</reference>
<dbReference type="Proteomes" id="UP000224203">
    <property type="component" value="Unassembled WGS sequence"/>
</dbReference>
<dbReference type="AlphaFoldDB" id="A0A9X7CIP5"/>
<evidence type="ECO:0000313" key="1">
    <source>
        <dbReference type="EMBL" id="PGS68838.1"/>
    </source>
</evidence>
<accession>A0A9X7CIP5</accession>
<protein>
    <recommendedName>
        <fullName evidence="3">WYL domain-containing protein</fullName>
    </recommendedName>
</protein>